<evidence type="ECO:0000313" key="2">
    <source>
        <dbReference type="EMBL" id="GGM18807.1"/>
    </source>
</evidence>
<reference evidence="2" key="1">
    <citation type="journal article" date="2014" name="Int. J. Syst. Evol. Microbiol.">
        <title>Complete genome sequence of Corynebacterium casei LMG S-19264T (=DSM 44701T), isolated from a smear-ripened cheese.</title>
        <authorList>
            <consortium name="US DOE Joint Genome Institute (JGI-PGF)"/>
            <person name="Walter F."/>
            <person name="Albersmeier A."/>
            <person name="Kalinowski J."/>
            <person name="Ruckert C."/>
        </authorList>
    </citation>
    <scope>NUCLEOTIDE SEQUENCE</scope>
    <source>
        <strain evidence="2">CGMCC 4.7308</strain>
    </source>
</reference>
<comment type="caution">
    <text evidence="2">The sequence shown here is derived from an EMBL/GenBank/DDBJ whole genome shotgun (WGS) entry which is preliminary data.</text>
</comment>
<feature type="compositionally biased region" description="Low complexity" evidence="1">
    <location>
        <begin position="228"/>
        <end position="260"/>
    </location>
</feature>
<feature type="region of interest" description="Disordered" evidence="1">
    <location>
        <begin position="632"/>
        <end position="654"/>
    </location>
</feature>
<feature type="compositionally biased region" description="Polar residues" evidence="1">
    <location>
        <begin position="207"/>
        <end position="222"/>
    </location>
</feature>
<dbReference type="EMBL" id="BMNA01000021">
    <property type="protein sequence ID" value="GGM18807.1"/>
    <property type="molecule type" value="Genomic_DNA"/>
</dbReference>
<name>A0A917TE23_9ACTN</name>
<gene>
    <name evidence="2" type="ORF">GCM10011594_43610</name>
</gene>
<evidence type="ECO:0000256" key="1">
    <source>
        <dbReference type="SAM" id="MobiDB-lite"/>
    </source>
</evidence>
<keyword evidence="3" id="KW-1185">Reference proteome</keyword>
<proteinExistence type="predicted"/>
<dbReference type="Gene3D" id="2.120.10.80">
    <property type="entry name" value="Kelch-type beta propeller"/>
    <property type="match status" value="1"/>
</dbReference>
<dbReference type="InterPro" id="IPR015915">
    <property type="entry name" value="Kelch-typ_b-propeller"/>
</dbReference>
<evidence type="ECO:0000313" key="3">
    <source>
        <dbReference type="Proteomes" id="UP000655208"/>
    </source>
</evidence>
<organism evidence="2 3">
    <name type="scientific">Nakamurella endophytica</name>
    <dbReference type="NCBI Taxonomy" id="1748367"/>
    <lineage>
        <taxon>Bacteria</taxon>
        <taxon>Bacillati</taxon>
        <taxon>Actinomycetota</taxon>
        <taxon>Actinomycetes</taxon>
        <taxon>Nakamurellales</taxon>
        <taxon>Nakamurellaceae</taxon>
        <taxon>Nakamurella</taxon>
    </lineage>
</organism>
<accession>A0A917TE23</accession>
<dbReference type="AlphaFoldDB" id="A0A917TE23"/>
<protein>
    <recommendedName>
        <fullName evidence="4">Galactose oxidase</fullName>
    </recommendedName>
</protein>
<dbReference type="SUPFAM" id="SSF117281">
    <property type="entry name" value="Kelch motif"/>
    <property type="match status" value="1"/>
</dbReference>
<dbReference type="Proteomes" id="UP000655208">
    <property type="component" value="Unassembled WGS sequence"/>
</dbReference>
<feature type="region of interest" description="Disordered" evidence="1">
    <location>
        <begin position="66"/>
        <end position="103"/>
    </location>
</feature>
<feature type="region of interest" description="Disordered" evidence="1">
    <location>
        <begin position="207"/>
        <end position="260"/>
    </location>
</feature>
<reference evidence="2" key="2">
    <citation type="submission" date="2020-09" db="EMBL/GenBank/DDBJ databases">
        <authorList>
            <person name="Sun Q."/>
            <person name="Zhou Y."/>
        </authorList>
    </citation>
    <scope>NUCLEOTIDE SEQUENCE</scope>
    <source>
        <strain evidence="2">CGMCC 4.7308</strain>
    </source>
</reference>
<sequence>MLSGLGLSSNQCPDPPRLRIVKSRVLATVGVVLLVGCSGRSGPPSGDAPAPDRVVVSAPLPTVSPKTLPSIPPVMTLSTPSTPTAEPGRPTTLPTSERDPQVTGMSSMGAVLVGRLTLDRRGCFHISGTERDILWPRGYTARQPLNGPAEIVDPTGQTAARVGDLISTSGGYASAAPQPPCTDGQPWEINSAITVQASDYTATGTALHTSTSRPVPTATDSAGTAPPVTAGQGTQQTSTAASTAGGSGSVAAATPADPPVTTAALAHGTWQELPAAPISGRSDAVGAWTGSLVLIWGGRDATSRGRPLLLGDGASYDPATRRWNQLPPSPLPPRASALSVWTGRQLLIWGGQGPTGNNYTDGAAFTPATRTWTALPSLPDPTGPTGPVRDRALVWTGTAAVLFTAGAEAPAATAASSVAAHRFVPGASSWTELPSLHLSAGHPAQRIAAVATDRQVWLWAQWSSSKVLERHEQGQPTSTATRDGTDVFTLDATTFRWRTSGTVPGGQGISPPWWTGTHILLPAGVYPRTYPGPRQTDLHGLTVDPTDGTSTAMPHGPVDDLRPTYVWTGQLLVAANSSDDRGGPPQTLTGHAAAWDPVTRIWTALHPAPASAPGGVVLWTGRQLFVWGQTSNTQLTTGSNPTATSGFVLQPAAQ</sequence>
<evidence type="ECO:0008006" key="4">
    <source>
        <dbReference type="Google" id="ProtNLM"/>
    </source>
</evidence>